<comment type="caution">
    <text evidence="1">The sequence shown here is derived from an EMBL/GenBank/DDBJ whole genome shotgun (WGS) entry which is preliminary data.</text>
</comment>
<organism evidence="1 2">
    <name type="scientific">Crotalaria pallida</name>
    <name type="common">Smooth rattlebox</name>
    <name type="synonym">Crotalaria striata</name>
    <dbReference type="NCBI Taxonomy" id="3830"/>
    <lineage>
        <taxon>Eukaryota</taxon>
        <taxon>Viridiplantae</taxon>
        <taxon>Streptophyta</taxon>
        <taxon>Embryophyta</taxon>
        <taxon>Tracheophyta</taxon>
        <taxon>Spermatophyta</taxon>
        <taxon>Magnoliopsida</taxon>
        <taxon>eudicotyledons</taxon>
        <taxon>Gunneridae</taxon>
        <taxon>Pentapetalae</taxon>
        <taxon>rosids</taxon>
        <taxon>fabids</taxon>
        <taxon>Fabales</taxon>
        <taxon>Fabaceae</taxon>
        <taxon>Papilionoideae</taxon>
        <taxon>50 kb inversion clade</taxon>
        <taxon>genistoids sensu lato</taxon>
        <taxon>core genistoids</taxon>
        <taxon>Crotalarieae</taxon>
        <taxon>Crotalaria</taxon>
    </lineage>
</organism>
<evidence type="ECO:0000313" key="2">
    <source>
        <dbReference type="Proteomes" id="UP001372338"/>
    </source>
</evidence>
<dbReference type="AlphaFoldDB" id="A0AAN9IHC7"/>
<proteinExistence type="predicted"/>
<keyword evidence="2" id="KW-1185">Reference proteome</keyword>
<gene>
    <name evidence="1" type="ORF">RIF29_08504</name>
</gene>
<dbReference type="EMBL" id="JAYWIO010000002">
    <property type="protein sequence ID" value="KAK7280928.1"/>
    <property type="molecule type" value="Genomic_DNA"/>
</dbReference>
<name>A0AAN9IHC7_CROPI</name>
<reference evidence="1 2" key="1">
    <citation type="submission" date="2024-01" db="EMBL/GenBank/DDBJ databases">
        <title>The genomes of 5 underutilized Papilionoideae crops provide insights into root nodulation and disease resistanc.</title>
        <authorList>
            <person name="Yuan L."/>
        </authorList>
    </citation>
    <scope>NUCLEOTIDE SEQUENCE [LARGE SCALE GENOMIC DNA]</scope>
    <source>
        <strain evidence="1">ZHUSHIDOU_FW_LH</strain>
        <tissue evidence="1">Leaf</tissue>
    </source>
</reference>
<evidence type="ECO:0000313" key="1">
    <source>
        <dbReference type="EMBL" id="KAK7280928.1"/>
    </source>
</evidence>
<sequence length="86" mass="9862">MTPHPSSLTKLHNLNLFISISIHSHHSHKFIFFFLSFSFFLQFNLQNNTKNLLHILSLGSCFSDPPFPLHTDEDYSISGTFALSHT</sequence>
<dbReference type="Proteomes" id="UP001372338">
    <property type="component" value="Unassembled WGS sequence"/>
</dbReference>
<protein>
    <submittedName>
        <fullName evidence="1">Uncharacterized protein</fullName>
    </submittedName>
</protein>
<accession>A0AAN9IHC7</accession>